<comment type="caution">
    <text evidence="8">The sequence shown here is derived from an EMBL/GenBank/DDBJ whole genome shotgun (WGS) entry which is preliminary data.</text>
</comment>
<keyword evidence="9" id="KW-1185">Reference proteome</keyword>
<feature type="transmembrane region" description="Helical" evidence="7">
    <location>
        <begin position="30"/>
        <end position="47"/>
    </location>
</feature>
<feature type="transmembrane region" description="Helical" evidence="7">
    <location>
        <begin position="218"/>
        <end position="240"/>
    </location>
</feature>
<dbReference type="PANTHER" id="PTHR21716">
    <property type="entry name" value="TRANSMEMBRANE PROTEIN"/>
    <property type="match status" value="1"/>
</dbReference>
<gene>
    <name evidence="8" type="ORF">GCM10010968_23730</name>
</gene>
<dbReference type="EMBL" id="BMLM01000002">
    <property type="protein sequence ID" value="GGN88291.1"/>
    <property type="molecule type" value="Genomic_DNA"/>
</dbReference>
<dbReference type="PANTHER" id="PTHR21716:SF64">
    <property type="entry name" value="AI-2 TRANSPORT PROTEIN TQSA"/>
    <property type="match status" value="1"/>
</dbReference>
<evidence type="ECO:0000313" key="8">
    <source>
        <dbReference type="EMBL" id="GGN88291.1"/>
    </source>
</evidence>
<name>A0ABQ2KN41_9MICO</name>
<protein>
    <submittedName>
        <fullName evidence="8">AI-2E family transporter</fullName>
    </submittedName>
</protein>
<dbReference type="Proteomes" id="UP000626982">
    <property type="component" value="Unassembled WGS sequence"/>
</dbReference>
<feature type="transmembrane region" description="Helical" evidence="7">
    <location>
        <begin position="321"/>
        <end position="343"/>
    </location>
</feature>
<sequence>MRWPWQRRRPEPPVVQVTEDQERRWALPRALIVLLSIIAVIATLILLSQVATFVAPVFLGFNLVIAVMPLQQWLLRIGAPKAVAALAAMLTVFAFLIALFWSLYWSVQSLVQELPGYSAEFNALYRQTLDWLAGFGISQDEALHQLQAAFSPSAITGALTSVLSNAGSALGFLATLAVVIFFLAWDSMQLPERMQRIAATNPGLVRGIDRFASGVQRYWVVATLFGLIVSALDLVALWALGVPLAFVWAVFAFVTNYIPNVGFVIGVIPPTLMALLANGPLNALLTAILFSVINFVMQSLIQPKVAGDAVGVTPATSFLSLLVWAFALGPVGALLALPSTLAVKTLLVDRDPRLSWISQLISSKPEGAARPRLGRAVAPGVGQRQPAAEAAPPEAAAPAQRPRRTGRRRG</sequence>
<evidence type="ECO:0000256" key="6">
    <source>
        <dbReference type="SAM" id="MobiDB-lite"/>
    </source>
</evidence>
<keyword evidence="3 7" id="KW-0812">Transmembrane</keyword>
<comment type="subcellular location">
    <subcellularLocation>
        <location evidence="1">Membrane</location>
        <topology evidence="1">Multi-pass membrane protein</topology>
    </subcellularLocation>
</comment>
<dbReference type="RefSeq" id="WP_188718515.1">
    <property type="nucleotide sequence ID" value="NZ_BAABBD010000003.1"/>
</dbReference>
<evidence type="ECO:0000256" key="2">
    <source>
        <dbReference type="ARBA" id="ARBA00009773"/>
    </source>
</evidence>
<evidence type="ECO:0000313" key="9">
    <source>
        <dbReference type="Proteomes" id="UP000626982"/>
    </source>
</evidence>
<keyword evidence="5 7" id="KW-0472">Membrane</keyword>
<feature type="transmembrane region" description="Helical" evidence="7">
    <location>
        <begin position="246"/>
        <end position="269"/>
    </location>
</feature>
<feature type="compositionally biased region" description="Basic residues" evidence="6">
    <location>
        <begin position="401"/>
        <end position="410"/>
    </location>
</feature>
<feature type="region of interest" description="Disordered" evidence="6">
    <location>
        <begin position="366"/>
        <end position="410"/>
    </location>
</feature>
<dbReference type="InterPro" id="IPR002549">
    <property type="entry name" value="AI-2E-like"/>
</dbReference>
<feature type="transmembrane region" description="Helical" evidence="7">
    <location>
        <begin position="82"/>
        <end position="104"/>
    </location>
</feature>
<comment type="similarity">
    <text evidence="2">Belongs to the autoinducer-2 exporter (AI-2E) (TC 2.A.86) family.</text>
</comment>
<accession>A0ABQ2KN41</accession>
<evidence type="ECO:0000256" key="7">
    <source>
        <dbReference type="SAM" id="Phobius"/>
    </source>
</evidence>
<feature type="compositionally biased region" description="Low complexity" evidence="6">
    <location>
        <begin position="382"/>
        <end position="400"/>
    </location>
</feature>
<evidence type="ECO:0000256" key="4">
    <source>
        <dbReference type="ARBA" id="ARBA00022989"/>
    </source>
</evidence>
<evidence type="ECO:0000256" key="1">
    <source>
        <dbReference type="ARBA" id="ARBA00004141"/>
    </source>
</evidence>
<feature type="transmembrane region" description="Helical" evidence="7">
    <location>
        <begin position="53"/>
        <end position="70"/>
    </location>
</feature>
<dbReference type="Pfam" id="PF01594">
    <property type="entry name" value="AI-2E_transport"/>
    <property type="match status" value="1"/>
</dbReference>
<keyword evidence="4 7" id="KW-1133">Transmembrane helix</keyword>
<reference evidence="9" key="1">
    <citation type="journal article" date="2019" name="Int. J. Syst. Evol. Microbiol.">
        <title>The Global Catalogue of Microorganisms (GCM) 10K type strain sequencing project: providing services to taxonomists for standard genome sequencing and annotation.</title>
        <authorList>
            <consortium name="The Broad Institute Genomics Platform"/>
            <consortium name="The Broad Institute Genome Sequencing Center for Infectious Disease"/>
            <person name="Wu L."/>
            <person name="Ma J."/>
        </authorList>
    </citation>
    <scope>NUCLEOTIDE SEQUENCE [LARGE SCALE GENOMIC DNA]</scope>
    <source>
        <strain evidence="9">CGMCC 1.6960</strain>
    </source>
</reference>
<evidence type="ECO:0000256" key="5">
    <source>
        <dbReference type="ARBA" id="ARBA00023136"/>
    </source>
</evidence>
<evidence type="ECO:0000256" key="3">
    <source>
        <dbReference type="ARBA" id="ARBA00022692"/>
    </source>
</evidence>
<feature type="transmembrane region" description="Helical" evidence="7">
    <location>
        <begin position="166"/>
        <end position="185"/>
    </location>
</feature>
<feature type="transmembrane region" description="Helical" evidence="7">
    <location>
        <begin position="281"/>
        <end position="301"/>
    </location>
</feature>
<organism evidence="8 9">
    <name type="scientific">Agrococcus terreus</name>
    <dbReference type="NCBI Taxonomy" id="574649"/>
    <lineage>
        <taxon>Bacteria</taxon>
        <taxon>Bacillati</taxon>
        <taxon>Actinomycetota</taxon>
        <taxon>Actinomycetes</taxon>
        <taxon>Micrococcales</taxon>
        <taxon>Microbacteriaceae</taxon>
        <taxon>Agrococcus</taxon>
    </lineage>
</organism>
<proteinExistence type="inferred from homology"/>